<dbReference type="Proteomes" id="UP000075260">
    <property type="component" value="Unassembled WGS sequence"/>
</dbReference>
<reference evidence="2 3" key="1">
    <citation type="submission" date="2014-02" db="EMBL/GenBank/DDBJ databases">
        <title>The small core and large imbalanced accessory genome model reveals a collaborative survival strategy of Sorangium cellulosum strains in nature.</title>
        <authorList>
            <person name="Han K."/>
            <person name="Peng R."/>
            <person name="Blom J."/>
            <person name="Li Y.-Z."/>
        </authorList>
    </citation>
    <scope>NUCLEOTIDE SEQUENCE [LARGE SCALE GENOMIC DNA]</scope>
    <source>
        <strain evidence="2 3">So0008-312</strain>
    </source>
</reference>
<proteinExistence type="predicted"/>
<evidence type="ECO:0000313" key="2">
    <source>
        <dbReference type="EMBL" id="KYF69806.1"/>
    </source>
</evidence>
<sequence>MHGDLPSFIVSDDPAVAALLSEYPPEAQQLTLRVRKLLLRIIPDVHEQVYPNWRIISFRMGDEHKHQICWLAPQRLGVNLGFEQGAELPDPNGLLTGGAKQARNVHIRSARDVDVPKIASLVAAAIELHRGR</sequence>
<dbReference type="InterPro" id="IPR014922">
    <property type="entry name" value="YdhG-like"/>
</dbReference>
<accession>A0A150QQ47</accession>
<gene>
    <name evidence="2" type="ORF">BE15_01820</name>
</gene>
<name>A0A150QQ47_SORCE</name>
<dbReference type="Pfam" id="PF08818">
    <property type="entry name" value="DUF1801"/>
    <property type="match status" value="1"/>
</dbReference>
<dbReference type="SUPFAM" id="SSF159888">
    <property type="entry name" value="YdhG-like"/>
    <property type="match status" value="1"/>
</dbReference>
<dbReference type="AlphaFoldDB" id="A0A150QQ47"/>
<dbReference type="EMBL" id="JEMA01000447">
    <property type="protein sequence ID" value="KYF69806.1"/>
    <property type="molecule type" value="Genomic_DNA"/>
</dbReference>
<organism evidence="2 3">
    <name type="scientific">Sorangium cellulosum</name>
    <name type="common">Polyangium cellulosum</name>
    <dbReference type="NCBI Taxonomy" id="56"/>
    <lineage>
        <taxon>Bacteria</taxon>
        <taxon>Pseudomonadati</taxon>
        <taxon>Myxococcota</taxon>
        <taxon>Polyangia</taxon>
        <taxon>Polyangiales</taxon>
        <taxon>Polyangiaceae</taxon>
        <taxon>Sorangium</taxon>
    </lineage>
</organism>
<protein>
    <recommendedName>
        <fullName evidence="1">YdhG-like domain-containing protein</fullName>
    </recommendedName>
</protein>
<evidence type="ECO:0000313" key="3">
    <source>
        <dbReference type="Proteomes" id="UP000075260"/>
    </source>
</evidence>
<evidence type="ECO:0000259" key="1">
    <source>
        <dbReference type="Pfam" id="PF08818"/>
    </source>
</evidence>
<feature type="domain" description="YdhG-like" evidence="1">
    <location>
        <begin position="28"/>
        <end position="126"/>
    </location>
</feature>
<comment type="caution">
    <text evidence="2">The sequence shown here is derived from an EMBL/GenBank/DDBJ whole genome shotgun (WGS) entry which is preliminary data.</text>
</comment>